<evidence type="ECO:0000313" key="3">
    <source>
        <dbReference type="Proteomes" id="UP000095003"/>
    </source>
</evidence>
<dbReference type="SUPFAM" id="SSF88659">
    <property type="entry name" value="Sigma3 and sigma4 domains of RNA polymerase sigma factors"/>
    <property type="match status" value="1"/>
</dbReference>
<name>A0A1E3A7S2_9FIRM</name>
<dbReference type="GO" id="GO:0006352">
    <property type="term" value="P:DNA-templated transcription initiation"/>
    <property type="evidence" value="ECO:0007669"/>
    <property type="project" value="InterPro"/>
</dbReference>
<dbReference type="InterPro" id="IPR036388">
    <property type="entry name" value="WH-like_DNA-bd_sf"/>
</dbReference>
<sequence length="139" mass="16615">MWQRNNGQTESEKLQNRFTAYLLVAVRRQQRDYVIKKNQRIRYEFLMEDDTYQTERQIEADILDELPLMIQMENVALQCALEQISERERYVFMARMLDGISFEELGAELGLGYKGVAAVYYRAVSKIRKRMKEVNQNEF</sequence>
<dbReference type="PATRIC" id="fig|1432052.3.peg.6492"/>
<feature type="domain" description="RNA polymerase sigma factor 70 region 4 type 2" evidence="1">
    <location>
        <begin position="76"/>
        <end position="126"/>
    </location>
</feature>
<gene>
    <name evidence="2" type="ORF">BEH84_05875</name>
</gene>
<accession>A0A1E3A7S2</accession>
<evidence type="ECO:0000259" key="1">
    <source>
        <dbReference type="Pfam" id="PF08281"/>
    </source>
</evidence>
<evidence type="ECO:0000313" key="2">
    <source>
        <dbReference type="EMBL" id="ODM04812.1"/>
    </source>
</evidence>
<comment type="caution">
    <text evidence="2">The sequence shown here is derived from an EMBL/GenBank/DDBJ whole genome shotgun (WGS) entry which is preliminary data.</text>
</comment>
<protein>
    <submittedName>
        <fullName evidence="2">Positive control sigma-like factor</fullName>
    </submittedName>
</protein>
<reference evidence="2 3" key="1">
    <citation type="submission" date="2016-07" db="EMBL/GenBank/DDBJ databases">
        <title>Characterization of isolates of Eisenbergiella tayi derived from blood cultures, using whole genome sequencing.</title>
        <authorList>
            <person name="Burdz T."/>
            <person name="Wiebe D."/>
            <person name="Huynh C."/>
            <person name="Bernard K."/>
        </authorList>
    </citation>
    <scope>NUCLEOTIDE SEQUENCE [LARGE SCALE GENOMIC DNA]</scope>
    <source>
        <strain evidence="2 3">NML 120489</strain>
    </source>
</reference>
<dbReference type="GO" id="GO:0003677">
    <property type="term" value="F:DNA binding"/>
    <property type="evidence" value="ECO:0007669"/>
    <property type="project" value="InterPro"/>
</dbReference>
<dbReference type="EMBL" id="MCGI01000007">
    <property type="protein sequence ID" value="ODM04812.1"/>
    <property type="molecule type" value="Genomic_DNA"/>
</dbReference>
<dbReference type="Proteomes" id="UP000095003">
    <property type="component" value="Unassembled WGS sequence"/>
</dbReference>
<dbReference type="InterPro" id="IPR014284">
    <property type="entry name" value="RNA_pol_sigma-70_dom"/>
</dbReference>
<dbReference type="RefSeq" id="WP_069159282.1">
    <property type="nucleotide sequence ID" value="NZ_JBKXXQ010000016.1"/>
</dbReference>
<dbReference type="InterPro" id="IPR013249">
    <property type="entry name" value="RNA_pol_sigma70_r4_t2"/>
</dbReference>
<dbReference type="Gene3D" id="1.10.10.10">
    <property type="entry name" value="Winged helix-like DNA-binding domain superfamily/Winged helix DNA-binding domain"/>
    <property type="match status" value="1"/>
</dbReference>
<dbReference type="Pfam" id="PF08281">
    <property type="entry name" value="Sigma70_r4_2"/>
    <property type="match status" value="1"/>
</dbReference>
<dbReference type="AlphaFoldDB" id="A0A1E3A7S2"/>
<organism evidence="2 3">
    <name type="scientific">Eisenbergiella tayi</name>
    <dbReference type="NCBI Taxonomy" id="1432052"/>
    <lineage>
        <taxon>Bacteria</taxon>
        <taxon>Bacillati</taxon>
        <taxon>Bacillota</taxon>
        <taxon>Clostridia</taxon>
        <taxon>Lachnospirales</taxon>
        <taxon>Lachnospiraceae</taxon>
        <taxon>Eisenbergiella</taxon>
    </lineage>
</organism>
<dbReference type="InterPro" id="IPR013324">
    <property type="entry name" value="RNA_pol_sigma_r3/r4-like"/>
</dbReference>
<dbReference type="GO" id="GO:0016987">
    <property type="term" value="F:sigma factor activity"/>
    <property type="evidence" value="ECO:0007669"/>
    <property type="project" value="InterPro"/>
</dbReference>
<dbReference type="NCBIfam" id="TIGR02937">
    <property type="entry name" value="sigma70-ECF"/>
    <property type="match status" value="1"/>
</dbReference>
<proteinExistence type="predicted"/>